<evidence type="ECO:0000313" key="3">
    <source>
        <dbReference type="Proteomes" id="UP000887159"/>
    </source>
</evidence>
<evidence type="ECO:0008006" key="4">
    <source>
        <dbReference type="Google" id="ProtNLM"/>
    </source>
</evidence>
<dbReference type="SUPFAM" id="SSF53098">
    <property type="entry name" value="Ribonuclease H-like"/>
    <property type="match status" value="1"/>
</dbReference>
<feature type="region of interest" description="Disordered" evidence="1">
    <location>
        <begin position="55"/>
        <end position="76"/>
    </location>
</feature>
<dbReference type="Gene3D" id="3.30.420.10">
    <property type="entry name" value="Ribonuclease H-like superfamily/Ribonuclease H"/>
    <property type="match status" value="1"/>
</dbReference>
<proteinExistence type="predicted"/>
<accession>A0A8X6WFY3</accession>
<keyword evidence="3" id="KW-1185">Reference proteome</keyword>
<comment type="caution">
    <text evidence="2">The sequence shown here is derived from an EMBL/GenBank/DDBJ whole genome shotgun (WGS) entry which is preliminary data.</text>
</comment>
<name>A0A8X6WFY3_TRICX</name>
<sequence>MVGFFLWKRSSHVHSAAAHRGERCVAHLGPPPQLLEPEKPIPAERQDAIREAMTVAPDPRAEGEPREICLDPSLGNRGAREDDALNLFGTDEQVPNQPQNHPIYRQNHHKKRSCTLQWIPAHVNILGNEKVDELAKESRACP</sequence>
<feature type="compositionally biased region" description="Basic and acidic residues" evidence="1">
    <location>
        <begin position="59"/>
        <end position="69"/>
    </location>
</feature>
<gene>
    <name evidence="2" type="ORF">TNCV_4593711</name>
</gene>
<dbReference type="GO" id="GO:0003676">
    <property type="term" value="F:nucleic acid binding"/>
    <property type="evidence" value="ECO:0007669"/>
    <property type="project" value="InterPro"/>
</dbReference>
<dbReference type="AlphaFoldDB" id="A0A8X6WFY3"/>
<dbReference type="InterPro" id="IPR012337">
    <property type="entry name" value="RNaseH-like_sf"/>
</dbReference>
<reference evidence="2" key="1">
    <citation type="submission" date="2020-08" db="EMBL/GenBank/DDBJ databases">
        <title>Multicomponent nature underlies the extraordinary mechanical properties of spider dragline silk.</title>
        <authorList>
            <person name="Kono N."/>
            <person name="Nakamura H."/>
            <person name="Mori M."/>
            <person name="Yoshida Y."/>
            <person name="Ohtoshi R."/>
            <person name="Malay A.D."/>
            <person name="Moran D.A.P."/>
            <person name="Tomita M."/>
            <person name="Numata K."/>
            <person name="Arakawa K."/>
        </authorList>
    </citation>
    <scope>NUCLEOTIDE SEQUENCE</scope>
</reference>
<dbReference type="Proteomes" id="UP000887159">
    <property type="component" value="Unassembled WGS sequence"/>
</dbReference>
<dbReference type="EMBL" id="BMAU01021418">
    <property type="protein sequence ID" value="GFY33659.1"/>
    <property type="molecule type" value="Genomic_DNA"/>
</dbReference>
<evidence type="ECO:0000256" key="1">
    <source>
        <dbReference type="SAM" id="MobiDB-lite"/>
    </source>
</evidence>
<dbReference type="InterPro" id="IPR036397">
    <property type="entry name" value="RNaseH_sf"/>
</dbReference>
<evidence type="ECO:0000313" key="2">
    <source>
        <dbReference type="EMBL" id="GFY33659.1"/>
    </source>
</evidence>
<organism evidence="2 3">
    <name type="scientific">Trichonephila clavipes</name>
    <name type="common">Golden silk orbweaver</name>
    <name type="synonym">Nephila clavipes</name>
    <dbReference type="NCBI Taxonomy" id="2585209"/>
    <lineage>
        <taxon>Eukaryota</taxon>
        <taxon>Metazoa</taxon>
        <taxon>Ecdysozoa</taxon>
        <taxon>Arthropoda</taxon>
        <taxon>Chelicerata</taxon>
        <taxon>Arachnida</taxon>
        <taxon>Araneae</taxon>
        <taxon>Araneomorphae</taxon>
        <taxon>Entelegynae</taxon>
        <taxon>Araneoidea</taxon>
        <taxon>Nephilidae</taxon>
        <taxon>Trichonephila</taxon>
    </lineage>
</organism>
<protein>
    <recommendedName>
        <fullName evidence="4">RNase H type-1 domain-containing protein</fullName>
    </recommendedName>
</protein>